<organism evidence="2 3">
    <name type="scientific">Candidatus Cryptobacteroides merdavium</name>
    <dbReference type="NCBI Taxonomy" id="2840769"/>
    <lineage>
        <taxon>Bacteria</taxon>
        <taxon>Pseudomonadati</taxon>
        <taxon>Bacteroidota</taxon>
        <taxon>Bacteroidia</taxon>
        <taxon>Bacteroidales</taxon>
        <taxon>Candidatus Cryptobacteroides</taxon>
    </lineage>
</organism>
<reference evidence="2" key="2">
    <citation type="journal article" date="2021" name="PeerJ">
        <title>Extensive microbial diversity within the chicken gut microbiome revealed by metagenomics and culture.</title>
        <authorList>
            <person name="Gilroy R."/>
            <person name="Ravi A."/>
            <person name="Getino M."/>
            <person name="Pursley I."/>
            <person name="Horton D.L."/>
            <person name="Alikhan N.F."/>
            <person name="Baker D."/>
            <person name="Gharbi K."/>
            <person name="Hall N."/>
            <person name="Watson M."/>
            <person name="Adriaenssens E.M."/>
            <person name="Foster-Nyarko E."/>
            <person name="Jarju S."/>
            <person name="Secka A."/>
            <person name="Antonio M."/>
            <person name="Oren A."/>
            <person name="Chaudhuri R.R."/>
            <person name="La Ragione R."/>
            <person name="Hildebrand F."/>
            <person name="Pallen M.J."/>
        </authorList>
    </citation>
    <scope>NUCLEOTIDE SEQUENCE</scope>
    <source>
        <strain evidence="2">D5-748</strain>
    </source>
</reference>
<proteinExistence type="predicted"/>
<reference evidence="2" key="1">
    <citation type="submission" date="2020-10" db="EMBL/GenBank/DDBJ databases">
        <authorList>
            <person name="Gilroy R."/>
        </authorList>
    </citation>
    <scope>NUCLEOTIDE SEQUENCE</scope>
    <source>
        <strain evidence="2">D5-748</strain>
    </source>
</reference>
<comment type="caution">
    <text evidence="2">The sequence shown here is derived from an EMBL/GenBank/DDBJ whole genome shotgun (WGS) entry which is preliminary data.</text>
</comment>
<protein>
    <submittedName>
        <fullName evidence="2">DUF4493 domain-containing protein</fullName>
    </submittedName>
</protein>
<evidence type="ECO:0000313" key="3">
    <source>
        <dbReference type="Proteomes" id="UP000823619"/>
    </source>
</evidence>
<dbReference type="AlphaFoldDB" id="A0A9D9EDR5"/>
<dbReference type="EMBL" id="JADIMO010000139">
    <property type="protein sequence ID" value="MBO8446112.1"/>
    <property type="molecule type" value="Genomic_DNA"/>
</dbReference>
<dbReference type="Proteomes" id="UP000823619">
    <property type="component" value="Unassembled WGS sequence"/>
</dbReference>
<evidence type="ECO:0000256" key="1">
    <source>
        <dbReference type="SAM" id="MobiDB-lite"/>
    </source>
</evidence>
<feature type="region of interest" description="Disordered" evidence="1">
    <location>
        <begin position="284"/>
        <end position="304"/>
    </location>
</feature>
<sequence>MKKIFIVMFAAAAVLAGCNKTEIENGGGMGALKFSLNPSVDDSYNEKGEGMLGGSSSQQAATKAVDNEAILNSMLVTISNNDGVGEAKQWSYSEMPSVLELTEGSYTITAVSSGDNEVAAWDQPVYGGSKEFNIVTGSTSTVELVCSITNVKVSINCTETFKSEFSRYTITVTSAAATAEDGFLTWTENDVDNWRDGYFSAADLTVTVQGYRWSDATEQQDPVQAVLNIENVQPKDHITVNVDAKATGEANLGESSGDGASFITIDDGTNDRDEDIWIDGIEEIPVPGDGDEPEPELPDAPSLEWPANPDFDDTLIEDGMDVNLVVKAPGKIKDFVVGVESDFLATLLPEMTTDGSMNMDLINDEKLITMLATVAATLPTGDKLDGQTNVDFSLSSLVPLIKLGAAPASRHTFTLNVTDEYDQTLTKALTFVMPE</sequence>
<accession>A0A9D9EDR5</accession>
<name>A0A9D9EDR5_9BACT</name>
<gene>
    <name evidence="2" type="ORF">IAC23_10550</name>
</gene>
<dbReference type="InterPro" id="IPR027840">
    <property type="entry name" value="DUF4493"/>
</dbReference>
<evidence type="ECO:0000313" key="2">
    <source>
        <dbReference type="EMBL" id="MBO8446112.1"/>
    </source>
</evidence>
<dbReference type="PROSITE" id="PS51257">
    <property type="entry name" value="PROKAR_LIPOPROTEIN"/>
    <property type="match status" value="1"/>
</dbReference>
<dbReference type="Pfam" id="PF14900">
    <property type="entry name" value="DUF4493"/>
    <property type="match status" value="1"/>
</dbReference>